<gene>
    <name evidence="4" type="ORF">ZIOFF_058791</name>
</gene>
<evidence type="ECO:0000313" key="4">
    <source>
        <dbReference type="EMBL" id="KAG6482160.1"/>
    </source>
</evidence>
<proteinExistence type="predicted"/>
<keyword evidence="5" id="KW-1185">Reference proteome</keyword>
<protein>
    <recommendedName>
        <fullName evidence="3">Bromo domain-containing protein</fullName>
    </recommendedName>
</protein>
<dbReference type="PANTHER" id="PTHR22881:SF42">
    <property type="entry name" value="DNA-BINDING BROMODOMAIN-CONTAINING PROTEIN"/>
    <property type="match status" value="1"/>
</dbReference>
<sequence>MDFGTMQKKLARNCVHSFEQFEDDVFLISGNAMQYNAPDTIYFREELGGGYDLCLGTFKINGFEMWSRKVDQSLKEANKCSNSCKGLVDKGFNGGVGRRARGFHGDACRISKRGRQWTTRLGIFTGPALLTKCITGRAAQIQAGTREAFNGITQGVIYSGADSAHFSSMFIAG</sequence>
<dbReference type="PANTHER" id="PTHR22881">
    <property type="entry name" value="BROMODOMAIN CONTAINING PROTEIN"/>
    <property type="match status" value="1"/>
</dbReference>
<dbReference type="EMBL" id="JACMSC010000016">
    <property type="protein sequence ID" value="KAG6482160.1"/>
    <property type="molecule type" value="Genomic_DNA"/>
</dbReference>
<evidence type="ECO:0000313" key="5">
    <source>
        <dbReference type="Proteomes" id="UP000734854"/>
    </source>
</evidence>
<accession>A0A8J5KAY9</accession>
<evidence type="ECO:0000259" key="3">
    <source>
        <dbReference type="PROSITE" id="PS50014"/>
    </source>
</evidence>
<comment type="caution">
    <text evidence="4">The sequence shown here is derived from an EMBL/GenBank/DDBJ whole genome shotgun (WGS) entry which is preliminary data.</text>
</comment>
<dbReference type="Gene3D" id="1.20.920.10">
    <property type="entry name" value="Bromodomain-like"/>
    <property type="match status" value="1"/>
</dbReference>
<dbReference type="SUPFAM" id="SSF47370">
    <property type="entry name" value="Bromodomain"/>
    <property type="match status" value="1"/>
</dbReference>
<feature type="domain" description="Bromo" evidence="3">
    <location>
        <begin position="1"/>
        <end position="43"/>
    </location>
</feature>
<dbReference type="InterPro" id="IPR051831">
    <property type="entry name" value="Bromodomain_contain_prot"/>
</dbReference>
<reference evidence="4 5" key="1">
    <citation type="submission" date="2020-08" db="EMBL/GenBank/DDBJ databases">
        <title>Plant Genome Project.</title>
        <authorList>
            <person name="Zhang R.-G."/>
        </authorList>
    </citation>
    <scope>NUCLEOTIDE SEQUENCE [LARGE SCALE GENOMIC DNA]</scope>
    <source>
        <tissue evidence="4">Rhizome</tissue>
    </source>
</reference>
<dbReference type="InterPro" id="IPR036427">
    <property type="entry name" value="Bromodomain-like_sf"/>
</dbReference>
<evidence type="ECO:0000256" key="1">
    <source>
        <dbReference type="ARBA" id="ARBA00023117"/>
    </source>
</evidence>
<evidence type="ECO:0000256" key="2">
    <source>
        <dbReference type="PROSITE-ProRule" id="PRU00035"/>
    </source>
</evidence>
<dbReference type="InterPro" id="IPR001487">
    <property type="entry name" value="Bromodomain"/>
</dbReference>
<dbReference type="Proteomes" id="UP000734854">
    <property type="component" value="Unassembled WGS sequence"/>
</dbReference>
<keyword evidence="1 2" id="KW-0103">Bromodomain</keyword>
<dbReference type="PROSITE" id="PS50014">
    <property type="entry name" value="BROMODOMAIN_2"/>
    <property type="match status" value="1"/>
</dbReference>
<name>A0A8J5KAY9_ZINOF</name>
<dbReference type="Pfam" id="PF00439">
    <property type="entry name" value="Bromodomain"/>
    <property type="match status" value="1"/>
</dbReference>
<organism evidence="4 5">
    <name type="scientific">Zingiber officinale</name>
    <name type="common">Ginger</name>
    <name type="synonym">Amomum zingiber</name>
    <dbReference type="NCBI Taxonomy" id="94328"/>
    <lineage>
        <taxon>Eukaryota</taxon>
        <taxon>Viridiplantae</taxon>
        <taxon>Streptophyta</taxon>
        <taxon>Embryophyta</taxon>
        <taxon>Tracheophyta</taxon>
        <taxon>Spermatophyta</taxon>
        <taxon>Magnoliopsida</taxon>
        <taxon>Liliopsida</taxon>
        <taxon>Zingiberales</taxon>
        <taxon>Zingiberaceae</taxon>
        <taxon>Zingiber</taxon>
    </lineage>
</organism>
<dbReference type="AlphaFoldDB" id="A0A8J5KAY9"/>